<dbReference type="InterPro" id="IPR051783">
    <property type="entry name" value="NAD(P)-dependent_oxidoreduct"/>
</dbReference>
<protein>
    <submittedName>
        <fullName evidence="2">Epimerase</fullName>
    </submittedName>
</protein>
<evidence type="ECO:0000313" key="3">
    <source>
        <dbReference type="Proteomes" id="UP000186058"/>
    </source>
</evidence>
<dbReference type="PANTHER" id="PTHR48079:SF6">
    <property type="entry name" value="NAD(P)-BINDING DOMAIN-CONTAINING PROTEIN-RELATED"/>
    <property type="match status" value="1"/>
</dbReference>
<dbReference type="RefSeq" id="WP_074109541.1">
    <property type="nucleotide sequence ID" value="NZ_LVWI01000114.1"/>
</dbReference>
<dbReference type="Pfam" id="PF01370">
    <property type="entry name" value="Epimerase"/>
    <property type="match status" value="1"/>
</dbReference>
<dbReference type="InterPro" id="IPR001509">
    <property type="entry name" value="Epimerase_deHydtase"/>
</dbReference>
<keyword evidence="3" id="KW-1185">Reference proteome</keyword>
<dbReference type="InterPro" id="IPR036291">
    <property type="entry name" value="NAD(P)-bd_dom_sf"/>
</dbReference>
<evidence type="ECO:0000313" key="2">
    <source>
        <dbReference type="EMBL" id="OKP76590.1"/>
    </source>
</evidence>
<organism evidence="2 3">
    <name type="scientific">Paenibacillus helianthi</name>
    <dbReference type="NCBI Taxonomy" id="1349432"/>
    <lineage>
        <taxon>Bacteria</taxon>
        <taxon>Bacillati</taxon>
        <taxon>Bacillota</taxon>
        <taxon>Bacilli</taxon>
        <taxon>Bacillales</taxon>
        <taxon>Paenibacillaceae</taxon>
        <taxon>Paenibacillus</taxon>
    </lineage>
</organism>
<dbReference type="SUPFAM" id="SSF51735">
    <property type="entry name" value="NAD(P)-binding Rossmann-fold domains"/>
    <property type="match status" value="1"/>
</dbReference>
<gene>
    <name evidence="2" type="ORF">A3844_30445</name>
</gene>
<accession>A0ABX3EHJ0</accession>
<comment type="caution">
    <text evidence="2">The sequence shown here is derived from an EMBL/GenBank/DDBJ whole genome shotgun (WGS) entry which is preliminary data.</text>
</comment>
<dbReference type="Gene3D" id="3.40.50.720">
    <property type="entry name" value="NAD(P)-binding Rossmann-like Domain"/>
    <property type="match status" value="1"/>
</dbReference>
<proteinExistence type="predicted"/>
<dbReference type="PANTHER" id="PTHR48079">
    <property type="entry name" value="PROTEIN YEEZ"/>
    <property type="match status" value="1"/>
</dbReference>
<feature type="domain" description="NAD-dependent epimerase/dehydratase" evidence="1">
    <location>
        <begin position="9"/>
        <end position="232"/>
    </location>
</feature>
<evidence type="ECO:0000259" key="1">
    <source>
        <dbReference type="Pfam" id="PF01370"/>
    </source>
</evidence>
<dbReference type="Proteomes" id="UP000186058">
    <property type="component" value="Unassembled WGS sequence"/>
</dbReference>
<name>A0ABX3EHJ0_9BACL</name>
<sequence>MMNKTTKAIVLGATGGTGTVIIAELLRKGIETVAFGRSLPKLEQFAAKLGHPAGLSLRTGDVFKPEDVFKAAQGADIIFHSASVPYNEMSTRLLPMGEAVMEAADRLGARVVAVDGIYPYGRRKDEQPITEEFPKNPHTQKGKTKLEFERMFFSARWSHTQGMIVRLPDYYGPTANEASYLGSTLDAIAAGKPGMFVGNMTVPREYVYLPDAAVMIVELALREEAYGQNWNIPGAGTISGREIVRIARMASGKSKPVIPLGAFGLSLLGLFVPVMKEIVEMLYLTKEPLRLSGRKYERLVGPIPTTSFEEGIRETIQAIQSRQAKSL</sequence>
<reference evidence="2 3" key="1">
    <citation type="submission" date="2016-03" db="EMBL/GenBank/DDBJ databases">
        <authorList>
            <person name="Sant'Anna F.H."/>
            <person name="Ambrosini A."/>
            <person name="Souza R."/>
            <person name="Bach E."/>
            <person name="Fernandes G."/>
            <person name="Balsanelli E."/>
            <person name="Baura V.A."/>
            <person name="Souza E.M."/>
            <person name="Passaglia L."/>
        </authorList>
    </citation>
    <scope>NUCLEOTIDE SEQUENCE [LARGE SCALE GENOMIC DNA]</scope>
    <source>
        <strain evidence="2 3">P26E</strain>
    </source>
</reference>
<dbReference type="EMBL" id="LVWI01000114">
    <property type="protein sequence ID" value="OKP76590.1"/>
    <property type="molecule type" value="Genomic_DNA"/>
</dbReference>